<dbReference type="STRING" id="1077974.GOEFS_086_00530"/>
<evidence type="ECO:0000259" key="3">
    <source>
        <dbReference type="Pfam" id="PF08044"/>
    </source>
</evidence>
<protein>
    <recommendedName>
        <fullName evidence="3">DUF1707 domain-containing protein</fullName>
    </recommendedName>
</protein>
<evidence type="ECO:0000313" key="4">
    <source>
        <dbReference type="EMBL" id="GAB19483.1"/>
    </source>
</evidence>
<evidence type="ECO:0000313" key="5">
    <source>
        <dbReference type="Proteomes" id="UP000035034"/>
    </source>
</evidence>
<keyword evidence="5" id="KW-1185">Reference proteome</keyword>
<dbReference type="EMBL" id="BAEH01000086">
    <property type="protein sequence ID" value="GAB19483.1"/>
    <property type="molecule type" value="Genomic_DNA"/>
</dbReference>
<keyword evidence="2" id="KW-1133">Transmembrane helix</keyword>
<sequence length="218" mass="23600">MGSDPIRARDTDRVTTLAILDDALADGQLQMNTYIERVEAVKAAATLAELTHLTKDLQRREFGSDHGKRRPRTGPKRSTIVIGVLSLLVVIFASIAVRGLFEDRDTVTTVSMENRDPLVVGDMYTVDGINEVIAAIEKRFGTTVIEGMHLFKEKAVVYVKDKASPVGHTSYNYSLGGQFHSPSYYGGQAVGSSVGTTVDVKSSTSTSSSRPSPQHPSV</sequence>
<accession>H0R332</accession>
<dbReference type="InterPro" id="IPR012551">
    <property type="entry name" value="DUF1707_SHOCT-like"/>
</dbReference>
<evidence type="ECO:0000256" key="1">
    <source>
        <dbReference type="SAM" id="MobiDB-lite"/>
    </source>
</evidence>
<feature type="region of interest" description="Disordered" evidence="1">
    <location>
        <begin position="196"/>
        <end position="218"/>
    </location>
</feature>
<dbReference type="eggNOG" id="ENOG5031W7F">
    <property type="taxonomic scope" value="Bacteria"/>
</dbReference>
<reference evidence="4 5" key="1">
    <citation type="submission" date="2011-12" db="EMBL/GenBank/DDBJ databases">
        <title>Whole genome shotgun sequence of Gordonia effusa NBRC 100432.</title>
        <authorList>
            <person name="Yoshida I."/>
            <person name="Takarada H."/>
            <person name="Hosoyama A."/>
            <person name="Tsuchikane K."/>
            <person name="Katsumata H."/>
            <person name="Yamazaki S."/>
            <person name="Fujita N."/>
        </authorList>
    </citation>
    <scope>NUCLEOTIDE SEQUENCE [LARGE SCALE GENOMIC DNA]</scope>
    <source>
        <strain evidence="4 5">NBRC 100432</strain>
    </source>
</reference>
<dbReference type="Proteomes" id="UP000035034">
    <property type="component" value="Unassembled WGS sequence"/>
</dbReference>
<dbReference type="PANTHER" id="PTHR40763:SF4">
    <property type="entry name" value="DUF1707 DOMAIN-CONTAINING PROTEIN"/>
    <property type="match status" value="1"/>
</dbReference>
<feature type="domain" description="DUF1707" evidence="3">
    <location>
        <begin position="6"/>
        <end position="58"/>
    </location>
</feature>
<dbReference type="Pfam" id="PF08044">
    <property type="entry name" value="DUF1707"/>
    <property type="match status" value="1"/>
</dbReference>
<evidence type="ECO:0000256" key="2">
    <source>
        <dbReference type="SAM" id="Phobius"/>
    </source>
</evidence>
<dbReference type="PANTHER" id="PTHR40763">
    <property type="entry name" value="MEMBRANE PROTEIN-RELATED"/>
    <property type="match status" value="1"/>
</dbReference>
<comment type="caution">
    <text evidence="4">The sequence shown here is derived from an EMBL/GenBank/DDBJ whole genome shotgun (WGS) entry which is preliminary data.</text>
</comment>
<gene>
    <name evidence="4" type="ORF">GOEFS_086_00530</name>
</gene>
<proteinExistence type="predicted"/>
<keyword evidence="2" id="KW-0812">Transmembrane</keyword>
<feature type="transmembrane region" description="Helical" evidence="2">
    <location>
        <begin position="78"/>
        <end position="101"/>
    </location>
</feature>
<dbReference type="AlphaFoldDB" id="H0R332"/>
<organism evidence="4 5">
    <name type="scientific">Gordonia effusa NBRC 100432</name>
    <dbReference type="NCBI Taxonomy" id="1077974"/>
    <lineage>
        <taxon>Bacteria</taxon>
        <taxon>Bacillati</taxon>
        <taxon>Actinomycetota</taxon>
        <taxon>Actinomycetes</taxon>
        <taxon>Mycobacteriales</taxon>
        <taxon>Gordoniaceae</taxon>
        <taxon>Gordonia</taxon>
    </lineage>
</organism>
<keyword evidence="2" id="KW-0472">Membrane</keyword>
<name>H0R332_9ACTN</name>